<proteinExistence type="inferred from homology"/>
<keyword evidence="2" id="KW-0349">Heme</keyword>
<dbReference type="GO" id="GO:0046872">
    <property type="term" value="F:metal ion binding"/>
    <property type="evidence" value="ECO:0007669"/>
    <property type="project" value="UniProtKB-KW"/>
</dbReference>
<comment type="cofactor">
    <cofactor evidence="1">
        <name>heme b</name>
        <dbReference type="ChEBI" id="CHEBI:60344"/>
    </cofactor>
</comment>
<comment type="similarity">
    <text evidence="6">Belongs to the heme-containing dehydratase family.</text>
</comment>
<dbReference type="Proteomes" id="UP000006447">
    <property type="component" value="Unassembled WGS sequence"/>
</dbReference>
<dbReference type="AlphaFoldDB" id="I0WLV2"/>
<reference evidence="7 8" key="1">
    <citation type="journal article" date="2012" name="J. Bacteriol.">
        <title>Draft genome sequence of the nitrophenol-degrading actinomycete Rhodococcus imtechensis RKJ300.</title>
        <authorList>
            <person name="Vikram S."/>
            <person name="Kumar S."/>
            <person name="Subramanian S."/>
            <person name="Raghava G.P."/>
        </authorList>
    </citation>
    <scope>NUCLEOTIDE SEQUENCE [LARGE SCALE GENOMIC DNA]</scope>
    <source>
        <strain evidence="7 8">RKJ300</strain>
    </source>
</reference>
<evidence type="ECO:0000256" key="3">
    <source>
        <dbReference type="ARBA" id="ARBA00022723"/>
    </source>
</evidence>
<evidence type="ECO:0000256" key="4">
    <source>
        <dbReference type="ARBA" id="ARBA00023004"/>
    </source>
</evidence>
<keyword evidence="3" id="KW-0479">Metal-binding</keyword>
<gene>
    <name evidence="7" type="ORF">W59_24150</name>
</gene>
<comment type="caution">
    <text evidence="7">The sequence shown here is derived from an EMBL/GenBank/DDBJ whole genome shotgun (WGS) entry which is preliminary data.</text>
</comment>
<organism evidence="7 8">
    <name type="scientific">Rhodococcus opacus RKJ300 = JCM 13270</name>
    <dbReference type="NCBI Taxonomy" id="1165867"/>
    <lineage>
        <taxon>Bacteria</taxon>
        <taxon>Bacillati</taxon>
        <taxon>Actinomycetota</taxon>
        <taxon>Actinomycetes</taxon>
        <taxon>Mycobacteriales</taxon>
        <taxon>Nocardiaceae</taxon>
        <taxon>Rhodococcus</taxon>
    </lineage>
</organism>
<evidence type="ECO:0000256" key="6">
    <source>
        <dbReference type="ARBA" id="ARBA00034312"/>
    </source>
</evidence>
<name>I0WLV2_RHOOP</name>
<keyword evidence="4" id="KW-0408">Iron</keyword>
<dbReference type="Pfam" id="PF13816">
    <property type="entry name" value="Dehydratase_hem"/>
    <property type="match status" value="1"/>
</dbReference>
<protein>
    <submittedName>
        <fullName evidence="7">Aldoxime dehydratase</fullName>
    </submittedName>
</protein>
<sequence>MPREIRITDNAPRFDRWSTTFPEDVTEVLFAHFWVQAANLEKANAAIDDMVGLFDNDPRPTVFQRGHFIDTSGYANATLKAYWFCPDDCHRWAAQESVEMFWASRLSTGPVGYYRETAVIPRDRATAEYINCHNRTGFLTILDHVPVGAAV</sequence>
<dbReference type="PATRIC" id="fig|1165867.3.peg.4930"/>
<accession>I0WLV2</accession>
<dbReference type="RefSeq" id="WP_007299373.1">
    <property type="nucleotide sequence ID" value="NZ_AJJH01000136.1"/>
</dbReference>
<keyword evidence="5" id="KW-0456">Lyase</keyword>
<dbReference type="GO" id="GO:0016829">
    <property type="term" value="F:lyase activity"/>
    <property type="evidence" value="ECO:0007669"/>
    <property type="project" value="UniProtKB-KW"/>
</dbReference>
<evidence type="ECO:0000313" key="7">
    <source>
        <dbReference type="EMBL" id="EID77368.1"/>
    </source>
</evidence>
<evidence type="ECO:0000256" key="5">
    <source>
        <dbReference type="ARBA" id="ARBA00023239"/>
    </source>
</evidence>
<evidence type="ECO:0000256" key="2">
    <source>
        <dbReference type="ARBA" id="ARBA00022617"/>
    </source>
</evidence>
<dbReference type="EMBL" id="AJJH01000136">
    <property type="protein sequence ID" value="EID77368.1"/>
    <property type="molecule type" value="Genomic_DNA"/>
</dbReference>
<dbReference type="InterPro" id="IPR025702">
    <property type="entry name" value="OXD"/>
</dbReference>
<evidence type="ECO:0000256" key="1">
    <source>
        <dbReference type="ARBA" id="ARBA00001970"/>
    </source>
</evidence>
<evidence type="ECO:0000313" key="8">
    <source>
        <dbReference type="Proteomes" id="UP000006447"/>
    </source>
</evidence>